<accession>A0A9N9MMB2</accession>
<evidence type="ECO:0000259" key="7">
    <source>
        <dbReference type="PROSITE" id="PS51462"/>
    </source>
</evidence>
<dbReference type="InterPro" id="IPR015797">
    <property type="entry name" value="NUDIX_hydrolase-like_dom_sf"/>
</dbReference>
<dbReference type="CDD" id="cd03426">
    <property type="entry name" value="NUDIX_CoAse_Nudt7"/>
    <property type="match status" value="1"/>
</dbReference>
<name>A0A9N9MMB2_9CUCU</name>
<dbReference type="InterPro" id="IPR000086">
    <property type="entry name" value="NUDIX_hydrolase_dom"/>
</dbReference>
<gene>
    <name evidence="8" type="ORF">CEUTPL_LOCUS3882</name>
</gene>
<dbReference type="GO" id="GO:0010945">
    <property type="term" value="F:coenzyme A diphosphatase activity"/>
    <property type="evidence" value="ECO:0007669"/>
    <property type="project" value="InterPro"/>
</dbReference>
<evidence type="ECO:0000313" key="8">
    <source>
        <dbReference type="EMBL" id="CAG9763213.1"/>
    </source>
</evidence>
<dbReference type="PANTHER" id="PTHR12992:SF11">
    <property type="entry name" value="MITOCHONDRIAL COENZYME A DIPHOSPHATASE NUDT8"/>
    <property type="match status" value="1"/>
</dbReference>
<keyword evidence="5" id="KW-0460">Magnesium</keyword>
<dbReference type="PROSITE" id="PS51462">
    <property type="entry name" value="NUDIX"/>
    <property type="match status" value="1"/>
</dbReference>
<dbReference type="Proteomes" id="UP001152799">
    <property type="component" value="Chromosome 13"/>
</dbReference>
<reference evidence="8" key="1">
    <citation type="submission" date="2022-01" db="EMBL/GenBank/DDBJ databases">
        <authorList>
            <person name="King R."/>
        </authorList>
    </citation>
    <scope>NUCLEOTIDE SEQUENCE</scope>
</reference>
<dbReference type="SUPFAM" id="SSF55811">
    <property type="entry name" value="Nudix"/>
    <property type="match status" value="1"/>
</dbReference>
<dbReference type="GO" id="GO:0046872">
    <property type="term" value="F:metal ion binding"/>
    <property type="evidence" value="ECO:0007669"/>
    <property type="project" value="UniProtKB-KW"/>
</dbReference>
<evidence type="ECO:0000313" key="9">
    <source>
        <dbReference type="Proteomes" id="UP001152799"/>
    </source>
</evidence>
<dbReference type="OrthoDB" id="206213at2759"/>
<feature type="domain" description="Nudix hydrolase" evidence="7">
    <location>
        <begin position="53"/>
        <end position="189"/>
    </location>
</feature>
<dbReference type="InterPro" id="IPR045121">
    <property type="entry name" value="CoAse"/>
</dbReference>
<evidence type="ECO:0000256" key="5">
    <source>
        <dbReference type="ARBA" id="ARBA00022842"/>
    </source>
</evidence>
<evidence type="ECO:0000256" key="2">
    <source>
        <dbReference type="ARBA" id="ARBA00001946"/>
    </source>
</evidence>
<sequence length="239" mass="26537">MMFKSRVALIKSVGSRCTSLYAPEVVLSEENVKKTMAKFSSLKPIRMIARKPTKRAGVLIPVCVSEGKVALLYTLRAANLKTHRGQVSFPGGMQDVADKNLEQTALRETEEELGIKKSDIEIWGSGSLIVTRLEICVTPVIAQIRHLKELRVNPSEVDQVFTVALEDLCNPQNIGYTQFRGAFASMPVFTGGKFRIWGLTALLTHRFLSSLLPHQAYIHGIKHLTPVTDNASDKLTFRS</sequence>
<keyword evidence="9" id="KW-1185">Reference proteome</keyword>
<protein>
    <recommendedName>
        <fullName evidence="7">Nudix hydrolase domain-containing protein</fullName>
    </recommendedName>
</protein>
<dbReference type="PANTHER" id="PTHR12992">
    <property type="entry name" value="NUDIX HYDROLASE"/>
    <property type="match status" value="1"/>
</dbReference>
<organism evidence="8 9">
    <name type="scientific">Ceutorhynchus assimilis</name>
    <name type="common">cabbage seed weevil</name>
    <dbReference type="NCBI Taxonomy" id="467358"/>
    <lineage>
        <taxon>Eukaryota</taxon>
        <taxon>Metazoa</taxon>
        <taxon>Ecdysozoa</taxon>
        <taxon>Arthropoda</taxon>
        <taxon>Hexapoda</taxon>
        <taxon>Insecta</taxon>
        <taxon>Pterygota</taxon>
        <taxon>Neoptera</taxon>
        <taxon>Endopterygota</taxon>
        <taxon>Coleoptera</taxon>
        <taxon>Polyphaga</taxon>
        <taxon>Cucujiformia</taxon>
        <taxon>Curculionidae</taxon>
        <taxon>Ceutorhynchinae</taxon>
        <taxon>Ceutorhynchus</taxon>
    </lineage>
</organism>
<comment type="cofactor">
    <cofactor evidence="1">
        <name>Mn(2+)</name>
        <dbReference type="ChEBI" id="CHEBI:29035"/>
    </cofactor>
</comment>
<evidence type="ECO:0000256" key="4">
    <source>
        <dbReference type="ARBA" id="ARBA00022801"/>
    </source>
</evidence>
<evidence type="ECO:0000256" key="1">
    <source>
        <dbReference type="ARBA" id="ARBA00001936"/>
    </source>
</evidence>
<dbReference type="EMBL" id="OU892289">
    <property type="protein sequence ID" value="CAG9763213.1"/>
    <property type="molecule type" value="Genomic_DNA"/>
</dbReference>
<dbReference type="Gene3D" id="3.90.79.10">
    <property type="entry name" value="Nucleoside Triphosphate Pyrophosphohydrolase"/>
    <property type="match status" value="1"/>
</dbReference>
<dbReference type="AlphaFoldDB" id="A0A9N9MMB2"/>
<keyword evidence="4" id="KW-0378">Hydrolase</keyword>
<evidence type="ECO:0000256" key="6">
    <source>
        <dbReference type="ARBA" id="ARBA00023211"/>
    </source>
</evidence>
<keyword evidence="6" id="KW-0464">Manganese</keyword>
<proteinExistence type="predicted"/>
<comment type="cofactor">
    <cofactor evidence="2">
        <name>Mg(2+)</name>
        <dbReference type="ChEBI" id="CHEBI:18420"/>
    </cofactor>
</comment>
<keyword evidence="3" id="KW-0479">Metal-binding</keyword>
<evidence type="ECO:0000256" key="3">
    <source>
        <dbReference type="ARBA" id="ARBA00022723"/>
    </source>
</evidence>
<dbReference type="Pfam" id="PF00293">
    <property type="entry name" value="NUDIX"/>
    <property type="match status" value="1"/>
</dbReference>